<dbReference type="EMBL" id="CP011125">
    <property type="protein sequence ID" value="AKF10057.1"/>
    <property type="molecule type" value="Genomic_DNA"/>
</dbReference>
<dbReference type="RefSeq" id="WP_053237056.1">
    <property type="nucleotide sequence ID" value="NZ_CP011125.1"/>
</dbReference>
<accession>A0A0F6YMA9</accession>
<evidence type="ECO:0000313" key="2">
    <source>
        <dbReference type="Proteomes" id="UP000034883"/>
    </source>
</evidence>
<gene>
    <name evidence="1" type="ORF">DB32_007206</name>
</gene>
<dbReference type="OrthoDB" id="280897at2"/>
<evidence type="ECO:0000313" key="1">
    <source>
        <dbReference type="EMBL" id="AKF10057.1"/>
    </source>
</evidence>
<dbReference type="AlphaFoldDB" id="A0A0F6YMA9"/>
<keyword evidence="2" id="KW-1185">Reference proteome</keyword>
<dbReference type="PROSITE" id="PS51257">
    <property type="entry name" value="PROKAR_LIPOPROTEIN"/>
    <property type="match status" value="1"/>
</dbReference>
<reference evidence="1 2" key="1">
    <citation type="submission" date="2015-03" db="EMBL/GenBank/DDBJ databases">
        <title>Genome assembly of Sandaracinus amylolyticus DSM 53668.</title>
        <authorList>
            <person name="Sharma G."/>
            <person name="Subramanian S."/>
        </authorList>
    </citation>
    <scope>NUCLEOTIDE SEQUENCE [LARGE SCALE GENOMIC DNA]</scope>
    <source>
        <strain evidence="1 2">DSM 53668</strain>
    </source>
</reference>
<dbReference type="Proteomes" id="UP000034883">
    <property type="component" value="Chromosome"/>
</dbReference>
<proteinExistence type="predicted"/>
<organism evidence="1 2">
    <name type="scientific">Sandaracinus amylolyticus</name>
    <dbReference type="NCBI Taxonomy" id="927083"/>
    <lineage>
        <taxon>Bacteria</taxon>
        <taxon>Pseudomonadati</taxon>
        <taxon>Myxococcota</taxon>
        <taxon>Polyangia</taxon>
        <taxon>Polyangiales</taxon>
        <taxon>Sandaracinaceae</taxon>
        <taxon>Sandaracinus</taxon>
    </lineage>
</organism>
<sequence>MRARVALLALVIAGCERAPAPPPPPSCEEVGTAIEAATAPDRHLLGHASPYPADASLRDRAEELARSQRARRAAAWDALARVLRPVELTEPTPAEGARVPRFRTWYDSEDFARLFRHAYEVMGPAGRASRARFDEAALDAAMGWNVDLVTTLPTWPASRWAEYVAALEDDAAVAGIGGVRRIALSPDAARHVMTSYPEVLRCLDEGAPPALAGVPADTTQRLAREAISIERCGARTIGPFSVARGGTLRARLDGEQLEGAELVVGSCTGTTECEVEGPGSFFVTVSADEEGLDAIVDVERTEPAMPLTACLDGPFPLASATVALEWRRVEPERPLAVYDTSAQGLARRLAEGEDATWGAGDATAEPGDDVIYTMRLPTGAVFRLAGMHVRTRELDHWLNITMWWSDRPDEDFGADRPDAIRALGGPWSSYKMCVAVEFDERDPDPRGGLDGSLGAALSAVHTGEGGPSWCSNPYIDAGPGLVRSNCVGCHQHAMSGVRPSDVARDERMFPEHGRALVRDNFPADQFWGLDGGDDLAAVIAETVSYWDAQE</sequence>
<name>A0A0F6YMA9_9BACT</name>
<dbReference type="KEGG" id="samy:DB32_007206"/>
<protein>
    <submittedName>
        <fullName evidence="1">Uncharacterized protein</fullName>
    </submittedName>
</protein>
<dbReference type="STRING" id="927083.DB32_007206"/>